<proteinExistence type="predicted"/>
<dbReference type="PANTHER" id="PTHR14964:SF2">
    <property type="entry name" value="NUCLEAR RECEPTOR-BINDING FACTOR 2"/>
    <property type="match status" value="1"/>
</dbReference>
<protein>
    <submittedName>
        <fullName evidence="3">Uncharacterized protein</fullName>
    </submittedName>
</protein>
<dbReference type="OrthoDB" id="3694230at2759"/>
<feature type="compositionally biased region" description="Polar residues" evidence="2">
    <location>
        <begin position="180"/>
        <end position="189"/>
    </location>
</feature>
<dbReference type="Proteomes" id="UP001152320">
    <property type="component" value="Chromosome 17"/>
</dbReference>
<sequence>MLTWNSTLLQPCQRHSRKRGLLTDSWLSRILTEHWHIMSKHKDLMERVLSETENVFAVESLEKQVEHLQRQPKVIQRKREDLAWKKRQESIERKIRAEQENAKVTKLAEINQPSLLDQTDGKDQSISQSTLIENETDSVLACLKEGLVEEGGSFSYKTFLMKGFFHERSTSRESDETNSLEESQLSSDPKQVLIKKLEKQNKELMEHIQHLFHSLNSCEEENKHLKEQIKLQEQELETLRSQNMRDSVMNGNSVEIPLPFQSEYFGESPISSLPSLPPLDLPKQLLPDCNDEEQQDQFKTELE</sequence>
<reference evidence="3" key="1">
    <citation type="submission" date="2021-10" db="EMBL/GenBank/DDBJ databases">
        <title>Tropical sea cucumber genome reveals ecological adaptation and Cuvierian tubules defense mechanism.</title>
        <authorList>
            <person name="Chen T."/>
        </authorList>
    </citation>
    <scope>NUCLEOTIDE SEQUENCE</scope>
    <source>
        <strain evidence="3">Nanhai2018</strain>
        <tissue evidence="3">Muscle</tissue>
    </source>
</reference>
<organism evidence="3 4">
    <name type="scientific">Holothuria leucospilota</name>
    <name type="common">Black long sea cucumber</name>
    <name type="synonym">Mertensiothuria leucospilota</name>
    <dbReference type="NCBI Taxonomy" id="206669"/>
    <lineage>
        <taxon>Eukaryota</taxon>
        <taxon>Metazoa</taxon>
        <taxon>Echinodermata</taxon>
        <taxon>Eleutherozoa</taxon>
        <taxon>Echinozoa</taxon>
        <taxon>Holothuroidea</taxon>
        <taxon>Aspidochirotacea</taxon>
        <taxon>Aspidochirotida</taxon>
        <taxon>Holothuriidae</taxon>
        <taxon>Holothuria</taxon>
    </lineage>
</organism>
<evidence type="ECO:0000256" key="2">
    <source>
        <dbReference type="SAM" id="MobiDB-lite"/>
    </source>
</evidence>
<feature type="region of interest" description="Disordered" evidence="2">
    <location>
        <begin position="170"/>
        <end position="192"/>
    </location>
</feature>
<name>A0A9Q0YT27_HOLLE</name>
<gene>
    <name evidence="3" type="ORF">HOLleu_33982</name>
</gene>
<accession>A0A9Q0YT27</accession>
<dbReference type="GO" id="GO:0006914">
    <property type="term" value="P:autophagy"/>
    <property type="evidence" value="ECO:0007669"/>
    <property type="project" value="InterPro"/>
</dbReference>
<dbReference type="PANTHER" id="PTHR14964">
    <property type="entry name" value="NUCLEAR RECEPTOR BINDING FACTOR 2"/>
    <property type="match status" value="1"/>
</dbReference>
<evidence type="ECO:0000313" key="4">
    <source>
        <dbReference type="Proteomes" id="UP001152320"/>
    </source>
</evidence>
<dbReference type="AlphaFoldDB" id="A0A9Q0YT27"/>
<evidence type="ECO:0000313" key="3">
    <source>
        <dbReference type="EMBL" id="KAJ8026202.1"/>
    </source>
</evidence>
<dbReference type="EMBL" id="JAIZAY010000017">
    <property type="protein sequence ID" value="KAJ8026202.1"/>
    <property type="molecule type" value="Genomic_DNA"/>
</dbReference>
<keyword evidence="4" id="KW-1185">Reference proteome</keyword>
<evidence type="ECO:0000256" key="1">
    <source>
        <dbReference type="SAM" id="Coils"/>
    </source>
</evidence>
<feature type="coiled-coil region" evidence="1">
    <location>
        <begin position="194"/>
        <end position="242"/>
    </location>
</feature>
<dbReference type="InterPro" id="IPR039679">
    <property type="entry name" value="NRBF2"/>
</dbReference>
<keyword evidence="1" id="KW-0175">Coiled coil</keyword>
<comment type="caution">
    <text evidence="3">The sequence shown here is derived from an EMBL/GenBank/DDBJ whole genome shotgun (WGS) entry which is preliminary data.</text>
</comment>
<feature type="region of interest" description="Disordered" evidence="2">
    <location>
        <begin position="267"/>
        <end position="303"/>
    </location>
</feature>